<reference evidence="2 3" key="1">
    <citation type="submission" date="2020-04" db="EMBL/GenBank/DDBJ databases">
        <authorList>
            <person name="Zheng R.K."/>
            <person name="Sun C.M."/>
        </authorList>
    </citation>
    <scope>NUCLEOTIDE SEQUENCE [LARGE SCALE GENOMIC DNA]</scope>
    <source>
        <strain evidence="3">zrk29</strain>
    </source>
</reference>
<proteinExistence type="predicted"/>
<organism evidence="2 3">
    <name type="scientific">Hujiaoplasma nucleasis</name>
    <dbReference type="NCBI Taxonomy" id="2725268"/>
    <lineage>
        <taxon>Bacteria</taxon>
        <taxon>Bacillati</taxon>
        <taxon>Mycoplasmatota</taxon>
        <taxon>Mollicutes</taxon>
        <taxon>Candidatus Izemoplasmatales</taxon>
        <taxon>Hujiaoplasmataceae</taxon>
        <taxon>Hujiaoplasma</taxon>
    </lineage>
</organism>
<dbReference type="EMBL" id="CP051151">
    <property type="protein sequence ID" value="QLY39814.1"/>
    <property type="molecule type" value="Genomic_DNA"/>
</dbReference>
<gene>
    <name evidence="2" type="ORF">HF295_02635</name>
</gene>
<dbReference type="Pfam" id="PF11750">
    <property type="entry name" value="DUF3307"/>
    <property type="match status" value="1"/>
</dbReference>
<accession>A0A7L6N5N9</accession>
<feature type="transmembrane region" description="Helical" evidence="1">
    <location>
        <begin position="107"/>
        <end position="130"/>
    </location>
</feature>
<feature type="transmembrane region" description="Helical" evidence="1">
    <location>
        <begin position="187"/>
        <end position="207"/>
    </location>
</feature>
<feature type="transmembrane region" description="Helical" evidence="1">
    <location>
        <begin position="227"/>
        <end position="245"/>
    </location>
</feature>
<keyword evidence="1" id="KW-0812">Transmembrane</keyword>
<dbReference type="InterPro" id="IPR021737">
    <property type="entry name" value="Phage_phiKZ_Orf197"/>
</dbReference>
<dbReference type="Proteomes" id="UP000512167">
    <property type="component" value="Chromosome"/>
</dbReference>
<feature type="transmembrane region" description="Helical" evidence="1">
    <location>
        <begin position="136"/>
        <end position="158"/>
    </location>
</feature>
<keyword evidence="1" id="KW-1133">Transmembrane helix</keyword>
<name>A0A7L6N5N9_9MOLU</name>
<feature type="transmembrane region" description="Helical" evidence="1">
    <location>
        <begin position="66"/>
        <end position="87"/>
    </location>
</feature>
<dbReference type="AlphaFoldDB" id="A0A7L6N5N9"/>
<dbReference type="RefSeq" id="WP_312032298.1">
    <property type="nucleotide sequence ID" value="NZ_CP051151.1"/>
</dbReference>
<protein>
    <submittedName>
        <fullName evidence="2">DUF3307 domain-containing protein</fullName>
    </submittedName>
</protein>
<keyword evidence="1" id="KW-0472">Membrane</keyword>
<feature type="transmembrane region" description="Helical" evidence="1">
    <location>
        <begin position="34"/>
        <end position="54"/>
    </location>
</feature>
<evidence type="ECO:0000256" key="1">
    <source>
        <dbReference type="SAM" id="Phobius"/>
    </source>
</evidence>
<evidence type="ECO:0000313" key="3">
    <source>
        <dbReference type="Proteomes" id="UP000512167"/>
    </source>
</evidence>
<dbReference type="KEGG" id="tbk:HF295_02635"/>
<evidence type="ECO:0000313" key="2">
    <source>
        <dbReference type="EMBL" id="QLY39814.1"/>
    </source>
</evidence>
<keyword evidence="3" id="KW-1185">Reference proteome</keyword>
<sequence>MFHLLLMFHLIGDFIIQNDNDVATRSNKPFIGSVLHALKTYVSYIVMLTVFWLIVNPGNFELLFVYVLKLGILALMHFLIDLFKSYFVKIKTKIPYVKNIKNEKFNIWILIYDQLVHVFSILLLLELFIIDDISTIDQQIIIIVNAVLIATFFGHEFIKLSMNCILKEYVHDENFKLAKYIGILERLLITPTIIIGVYEVLIVVLGLKVFSDFKREESKIINRNAFIIGNLLSLLMVFIGILYYYTFMELL</sequence>